<evidence type="ECO:0000313" key="3">
    <source>
        <dbReference type="EMBL" id="STC93314.1"/>
    </source>
</evidence>
<sequence length="288" mass="33762">MLLTIFTPTYNRGYLLQRLYESLCQQKVQNFEWVIVDDGSSDDTQNIVEEFQKHGNIPMHYHKQANAGKHIAINQGALIAEGKLFFIVDSDDYLTEDATAIIADKYKLIENNESYAGLSGRIGYSKTQYIGSQNTYEDIHANALDFRFRMKIQGDMAEIIRTDILREYPFPSIDGERFCTEGVLWYNVALKYKFLWFSDIIYIAEYLEGGLTYNNFKIRKNSPEYTLLFYSDFSRMPIPLLQKIKANINYWRFARFSKRTFLNKWKEVNPLLSLIGFPVSLYFFIKES</sequence>
<dbReference type="Proteomes" id="UP000273270">
    <property type="component" value="Chromosome"/>
</dbReference>
<dbReference type="InterPro" id="IPR029044">
    <property type="entry name" value="Nucleotide-diphossugar_trans"/>
</dbReference>
<dbReference type="EMBL" id="CP033920">
    <property type="protein sequence ID" value="AZA48832.1"/>
    <property type="molecule type" value="Genomic_DNA"/>
</dbReference>
<reference evidence="3 4" key="1">
    <citation type="submission" date="2018-06" db="EMBL/GenBank/DDBJ databases">
        <authorList>
            <consortium name="Pathogen Informatics"/>
            <person name="Doyle S."/>
        </authorList>
    </citation>
    <scope>NUCLEOTIDE SEQUENCE [LARGE SCALE GENOMIC DNA]</scope>
    <source>
        <strain evidence="3 4">NCTC13533</strain>
    </source>
</reference>
<organism evidence="3 4">
    <name type="scientific">Chryseobacterium carnipullorum</name>
    <dbReference type="NCBI Taxonomy" id="1124835"/>
    <lineage>
        <taxon>Bacteria</taxon>
        <taxon>Pseudomonadati</taxon>
        <taxon>Bacteroidota</taxon>
        <taxon>Flavobacteriia</taxon>
        <taxon>Flavobacteriales</taxon>
        <taxon>Weeksellaceae</taxon>
        <taxon>Chryseobacterium group</taxon>
        <taxon>Chryseobacterium</taxon>
    </lineage>
</organism>
<name>A0A376DR48_CHRCU</name>
<feature type="domain" description="Glycosyltransferase 2-like" evidence="1">
    <location>
        <begin position="4"/>
        <end position="105"/>
    </location>
</feature>
<evidence type="ECO:0000259" key="1">
    <source>
        <dbReference type="Pfam" id="PF00535"/>
    </source>
</evidence>
<accession>A0A376DR48</accession>
<keyword evidence="2" id="KW-0808">Transferase</keyword>
<protein>
    <submittedName>
        <fullName evidence="3">Chondroitin polymerase</fullName>
    </submittedName>
    <submittedName>
        <fullName evidence="2">Glycosyltransferase family 2 protein</fullName>
    </submittedName>
</protein>
<gene>
    <name evidence="3" type="primary">kfoC_1</name>
    <name evidence="2" type="ORF">EG346_11890</name>
    <name evidence="3" type="ORF">NCTC13533_00794</name>
</gene>
<dbReference type="OrthoDB" id="9810303at2"/>
<dbReference type="SUPFAM" id="SSF53448">
    <property type="entry name" value="Nucleotide-diphospho-sugar transferases"/>
    <property type="match status" value="1"/>
</dbReference>
<reference evidence="5" key="3">
    <citation type="submission" date="2018-11" db="EMBL/GenBank/DDBJ databases">
        <title>Proposal to divide the Flavobacteriaceae and reorganize its genera based on Amino Acid Identity values calculated from whole genome sequences.</title>
        <authorList>
            <person name="Nicholson A.C."/>
            <person name="Gulvik C.A."/>
            <person name="Whitney A.M."/>
            <person name="Humrighouse B.W."/>
            <person name="Bell M."/>
            <person name="Holmes B."/>
            <person name="Steigerwalt A.G."/>
            <person name="Villarma A."/>
            <person name="Sheth M."/>
            <person name="Batra D."/>
            <person name="Pryor J."/>
            <person name="Bernardet J.-F."/>
            <person name="Hugo C."/>
            <person name="Kampfer P."/>
            <person name="Newman J."/>
            <person name="McQuiston J.R."/>
        </authorList>
    </citation>
    <scope>NUCLEOTIDE SEQUENCE [LARGE SCALE GENOMIC DNA]</scope>
    <source>
        <strain evidence="5">G0188</strain>
    </source>
</reference>
<dbReference type="Proteomes" id="UP000255224">
    <property type="component" value="Unassembled WGS sequence"/>
</dbReference>
<dbReference type="CDD" id="cd00761">
    <property type="entry name" value="Glyco_tranf_GTA_type"/>
    <property type="match status" value="1"/>
</dbReference>
<dbReference type="PANTHER" id="PTHR22916:SF3">
    <property type="entry name" value="UDP-GLCNAC:BETAGAL BETA-1,3-N-ACETYLGLUCOSAMINYLTRANSFERASE-LIKE PROTEIN 1"/>
    <property type="match status" value="1"/>
</dbReference>
<evidence type="ECO:0000313" key="5">
    <source>
        <dbReference type="Proteomes" id="UP000273270"/>
    </source>
</evidence>
<dbReference type="EMBL" id="UFVQ01000003">
    <property type="protein sequence ID" value="STC93314.1"/>
    <property type="molecule type" value="Genomic_DNA"/>
</dbReference>
<dbReference type="Pfam" id="PF00535">
    <property type="entry name" value="Glycos_transf_2"/>
    <property type="match status" value="1"/>
</dbReference>
<dbReference type="AlphaFoldDB" id="A0A376DR48"/>
<accession>A0A3G6LZY2</accession>
<dbReference type="GO" id="GO:0016758">
    <property type="term" value="F:hexosyltransferase activity"/>
    <property type="evidence" value="ECO:0007669"/>
    <property type="project" value="UniProtKB-ARBA"/>
</dbReference>
<proteinExistence type="predicted"/>
<evidence type="ECO:0000313" key="2">
    <source>
        <dbReference type="EMBL" id="AZA48832.1"/>
    </source>
</evidence>
<evidence type="ECO:0000313" key="4">
    <source>
        <dbReference type="Proteomes" id="UP000255224"/>
    </source>
</evidence>
<dbReference type="InterPro" id="IPR001173">
    <property type="entry name" value="Glyco_trans_2-like"/>
</dbReference>
<dbReference type="Gene3D" id="3.90.550.10">
    <property type="entry name" value="Spore Coat Polysaccharide Biosynthesis Protein SpsA, Chain A"/>
    <property type="match status" value="1"/>
</dbReference>
<keyword evidence="5" id="KW-1185">Reference proteome</keyword>
<dbReference type="PANTHER" id="PTHR22916">
    <property type="entry name" value="GLYCOSYLTRANSFERASE"/>
    <property type="match status" value="1"/>
</dbReference>
<reference evidence="2" key="2">
    <citation type="submission" date="2018-11" db="EMBL/GenBank/DDBJ databases">
        <title>Proposal to divide the Flavobacteriaceae and reorganize its genera based on Amino Acid Identity values calculated from whole genome sequences.</title>
        <authorList>
            <person name="Nicholson A.C."/>
            <person name="Gulvik C.A."/>
            <person name="Whitney A.M."/>
            <person name="Humrighouse B.W."/>
            <person name="Bell M."/>
            <person name="Holmes B."/>
            <person name="Steigerwalt A."/>
            <person name="Villarma A."/>
            <person name="Sheth M."/>
            <person name="Batra D."/>
            <person name="Pryor J."/>
            <person name="Bernardet J.-F."/>
            <person name="Hugo C."/>
            <person name="Kampfer P."/>
            <person name="Newman J."/>
            <person name="Mcquiston J.R."/>
        </authorList>
    </citation>
    <scope>NUCLEOTIDE SEQUENCE [LARGE SCALE GENOMIC DNA]</scope>
    <source>
        <strain evidence="2">G0188</strain>
    </source>
</reference>
<dbReference type="RefSeq" id="WP_123878819.1">
    <property type="nucleotide sequence ID" value="NZ_CP033920.1"/>
</dbReference>
<dbReference type="KEGG" id="ccau:EG346_11890"/>